<feature type="region of interest" description="Disordered" evidence="9">
    <location>
        <begin position="15"/>
        <end position="42"/>
    </location>
</feature>
<name>A0A845QV87_9CLOT</name>
<dbReference type="PANTHER" id="PTHR39330:SF1">
    <property type="entry name" value="ETHANOLAMINE AMMONIA-LYASE SMALL SUBUNIT"/>
    <property type="match status" value="1"/>
</dbReference>
<comment type="catalytic activity">
    <reaction evidence="5 8">
        <text>ethanolamine = acetaldehyde + NH4(+)</text>
        <dbReference type="Rhea" id="RHEA:15313"/>
        <dbReference type="ChEBI" id="CHEBI:15343"/>
        <dbReference type="ChEBI" id="CHEBI:28938"/>
        <dbReference type="ChEBI" id="CHEBI:57603"/>
        <dbReference type="EC" id="4.3.1.7"/>
    </reaction>
</comment>
<accession>A0A845QV87</accession>
<evidence type="ECO:0000256" key="9">
    <source>
        <dbReference type="SAM" id="MobiDB-lite"/>
    </source>
</evidence>
<dbReference type="GO" id="GO:0008851">
    <property type="term" value="F:ethanolamine ammonia-lyase activity"/>
    <property type="evidence" value="ECO:0007669"/>
    <property type="project" value="UniProtKB-UniRule"/>
</dbReference>
<reference evidence="10 11" key="1">
    <citation type="submission" date="2018-08" db="EMBL/GenBank/DDBJ databases">
        <title>Murine metabolic-syndrome-specific gut microbial biobank.</title>
        <authorList>
            <person name="Liu C."/>
        </authorList>
    </citation>
    <scope>NUCLEOTIDE SEQUENCE [LARGE SCALE GENOMIC DNA]</scope>
    <source>
        <strain evidence="10 11">583</strain>
    </source>
</reference>
<dbReference type="HAMAP" id="MF_00601">
    <property type="entry name" value="EutC"/>
    <property type="match status" value="1"/>
</dbReference>
<dbReference type="EC" id="4.3.1.7" evidence="6 8"/>
<evidence type="ECO:0000256" key="1">
    <source>
        <dbReference type="ARBA" id="ARBA00022628"/>
    </source>
</evidence>
<proteinExistence type="inferred from homology"/>
<keyword evidence="4 8" id="KW-1283">Bacterial microcompartment</keyword>
<evidence type="ECO:0000256" key="8">
    <source>
        <dbReference type="HAMAP-Rule" id="MF_00601"/>
    </source>
</evidence>
<evidence type="ECO:0000313" key="11">
    <source>
        <dbReference type="Proteomes" id="UP000467132"/>
    </source>
</evidence>
<comment type="caution">
    <text evidence="10">The sequence shown here is derived from an EMBL/GenBank/DDBJ whole genome shotgun (WGS) entry which is preliminary data.</text>
</comment>
<evidence type="ECO:0000256" key="6">
    <source>
        <dbReference type="ARBA" id="ARBA00067005"/>
    </source>
</evidence>
<evidence type="ECO:0000313" key="10">
    <source>
        <dbReference type="EMBL" id="NBI06151.1"/>
    </source>
</evidence>
<protein>
    <recommendedName>
        <fullName evidence="7 8">Ethanolamine ammonia-lyase small subunit</fullName>
        <shortName evidence="8">EAL small subunit</shortName>
        <ecNumber evidence="6 8">4.3.1.7</ecNumber>
    </recommendedName>
</protein>
<dbReference type="InterPro" id="IPR042255">
    <property type="entry name" value="EutC_N"/>
</dbReference>
<evidence type="ECO:0000256" key="2">
    <source>
        <dbReference type="ARBA" id="ARBA00023239"/>
    </source>
</evidence>
<dbReference type="InterPro" id="IPR042251">
    <property type="entry name" value="EutC_C"/>
</dbReference>
<dbReference type="GO" id="GO:0031471">
    <property type="term" value="C:ethanolamine degradation polyhedral organelle"/>
    <property type="evidence" value="ECO:0007669"/>
    <property type="project" value="UniProtKB-UniRule"/>
</dbReference>
<keyword evidence="1 8" id="KW-0846">Cobalamin</keyword>
<dbReference type="GO" id="GO:0006520">
    <property type="term" value="P:amino acid metabolic process"/>
    <property type="evidence" value="ECO:0007669"/>
    <property type="project" value="InterPro"/>
</dbReference>
<dbReference type="PIRSF" id="PIRSF018982">
    <property type="entry name" value="EutC"/>
    <property type="match status" value="1"/>
</dbReference>
<feature type="binding site" evidence="8">
    <location>
        <position position="228"/>
    </location>
    <ligand>
        <name>adenosylcob(III)alamin</name>
        <dbReference type="ChEBI" id="CHEBI:18408"/>
    </ligand>
</feature>
<keyword evidence="3 8" id="KW-0170">Cobalt</keyword>
<evidence type="ECO:0000256" key="7">
    <source>
        <dbReference type="ARBA" id="ARBA00069181"/>
    </source>
</evidence>
<gene>
    <name evidence="8" type="primary">eutC</name>
    <name evidence="10" type="ORF">D3Z33_04665</name>
</gene>
<sequence>MVSEKDLKEIVEQVLSQLDGKPSDNSDKCSLPETKVSDVDNSELSDITEVNLREQLLVPEPENKEEYLELKKNTAARVGAWRSGPRCKTSTLLRFRADHAVAMDAVFTSVDEKIVEEMDLFTVKTKCKDKDQYITRPDLGRQFADEEINKIKENCKKNPQVQIIVADGLSSTAIEANIRDILPTLKQGLEGYGLELGTPFFIKYGRVPSMDVVSEVTGADVTCLLVGERPGLATGESMSAYIAYKATVGMPEARRNVVSNIHKDGTAAVEAGAHIAHIINEMVKQKTSGLDLEL</sequence>
<evidence type="ECO:0000256" key="5">
    <source>
        <dbReference type="ARBA" id="ARBA00052081"/>
    </source>
</evidence>
<dbReference type="PANTHER" id="PTHR39330">
    <property type="entry name" value="ETHANOLAMINE AMMONIA-LYASE LIGHT CHAIN"/>
    <property type="match status" value="1"/>
</dbReference>
<dbReference type="GO" id="GO:0046336">
    <property type="term" value="P:ethanolamine catabolic process"/>
    <property type="evidence" value="ECO:0007669"/>
    <property type="project" value="UniProtKB-UniRule"/>
</dbReference>
<evidence type="ECO:0000256" key="3">
    <source>
        <dbReference type="ARBA" id="ARBA00023285"/>
    </source>
</evidence>
<comment type="pathway">
    <text evidence="8">Amine and polyamine degradation; ethanolamine degradation.</text>
</comment>
<comment type="function">
    <text evidence="8">Catalyzes the deamination of various vicinal amino-alcohols to oxo compounds. Allows this organism to utilize ethanolamine as the sole source of nitrogen and carbon in the presence of external vitamin B12.</text>
</comment>
<organism evidence="10 11">
    <name type="scientific">Senegalia massiliensis</name>
    <dbReference type="NCBI Taxonomy" id="1720316"/>
    <lineage>
        <taxon>Bacteria</taxon>
        <taxon>Bacillati</taxon>
        <taxon>Bacillota</taxon>
        <taxon>Clostridia</taxon>
        <taxon>Eubacteriales</taxon>
        <taxon>Clostridiaceae</taxon>
        <taxon>Senegalia</taxon>
    </lineage>
</organism>
<dbReference type="GO" id="GO:0031419">
    <property type="term" value="F:cobalamin binding"/>
    <property type="evidence" value="ECO:0007669"/>
    <property type="project" value="UniProtKB-UniRule"/>
</dbReference>
<keyword evidence="11" id="KW-1185">Reference proteome</keyword>
<dbReference type="OrthoDB" id="114248at2"/>
<dbReference type="AlphaFoldDB" id="A0A845QV87"/>
<dbReference type="Gene3D" id="3.40.50.11240">
    <property type="entry name" value="Ethanolamine ammonia-lyase light chain (EutC)"/>
    <property type="match status" value="1"/>
</dbReference>
<dbReference type="NCBIfam" id="NF003971">
    <property type="entry name" value="PRK05465.1"/>
    <property type="match status" value="1"/>
</dbReference>
<keyword evidence="2 8" id="KW-0456">Lyase</keyword>
<dbReference type="InterPro" id="IPR009246">
    <property type="entry name" value="EutC"/>
</dbReference>
<dbReference type="FunFam" id="3.40.50.11240:FF:000001">
    <property type="entry name" value="Ethanolamine ammonia-lyase light chain"/>
    <property type="match status" value="1"/>
</dbReference>
<evidence type="ECO:0000256" key="4">
    <source>
        <dbReference type="ARBA" id="ARBA00024446"/>
    </source>
</evidence>
<dbReference type="RefSeq" id="WP_160196637.1">
    <property type="nucleotide sequence ID" value="NZ_QXXA01000005.1"/>
</dbReference>
<dbReference type="Pfam" id="PF05985">
    <property type="entry name" value="EutC"/>
    <property type="match status" value="1"/>
</dbReference>
<dbReference type="EMBL" id="QXXA01000005">
    <property type="protein sequence ID" value="NBI06151.1"/>
    <property type="molecule type" value="Genomic_DNA"/>
</dbReference>
<dbReference type="Proteomes" id="UP000467132">
    <property type="component" value="Unassembled WGS sequence"/>
</dbReference>
<dbReference type="UniPathway" id="UPA00560"/>
<comment type="similarity">
    <text evidence="8">Belongs to the EutC family.</text>
</comment>
<feature type="binding site" evidence="8">
    <location>
        <position position="207"/>
    </location>
    <ligand>
        <name>adenosylcob(III)alamin</name>
        <dbReference type="ChEBI" id="CHEBI:18408"/>
    </ligand>
</feature>
<dbReference type="GO" id="GO:0009350">
    <property type="term" value="C:ethanolamine ammonia-lyase complex"/>
    <property type="evidence" value="ECO:0007669"/>
    <property type="project" value="UniProtKB-UniRule"/>
</dbReference>
<comment type="subcellular location">
    <subcellularLocation>
        <location evidence="8">Bacterial microcompartment</location>
    </subcellularLocation>
</comment>
<dbReference type="Gene3D" id="1.10.30.40">
    <property type="entry name" value="Ethanolamine ammonia-lyase light chain (EutC), N-terminal domain"/>
    <property type="match status" value="1"/>
</dbReference>
<comment type="subunit">
    <text evidence="8">The basic unit is a heterodimer which dimerizes to form tetramers. The heterotetramers trimerize; 6 large subunits form a core ring with 6 small subunits projecting outwards.</text>
</comment>
<comment type="cofactor">
    <cofactor evidence="8">
        <name>adenosylcob(III)alamin</name>
        <dbReference type="ChEBI" id="CHEBI:18408"/>
    </cofactor>
    <text evidence="8">Binds between the large and small subunits.</text>
</comment>